<feature type="transmembrane region" description="Helical" evidence="10">
    <location>
        <begin position="404"/>
        <end position="426"/>
    </location>
</feature>
<name>W9X558_9EURO</name>
<comment type="caution">
    <text evidence="11">The sequence shown here is derived from an EMBL/GenBank/DDBJ whole genome shotgun (WGS) entry which is preliminary data.</text>
</comment>
<evidence type="ECO:0008006" key="13">
    <source>
        <dbReference type="Google" id="ProtNLM"/>
    </source>
</evidence>
<gene>
    <name evidence="11" type="ORF">A1O5_04944</name>
</gene>
<feature type="transmembrane region" description="Helical" evidence="10">
    <location>
        <begin position="175"/>
        <end position="194"/>
    </location>
</feature>
<feature type="transmembrane region" description="Helical" evidence="10">
    <location>
        <begin position="438"/>
        <end position="457"/>
    </location>
</feature>
<feature type="transmembrane region" description="Helical" evidence="10">
    <location>
        <begin position="144"/>
        <end position="163"/>
    </location>
</feature>
<dbReference type="GO" id="GO:0005886">
    <property type="term" value="C:plasma membrane"/>
    <property type="evidence" value="ECO:0007669"/>
    <property type="project" value="UniProtKB-SubCell"/>
</dbReference>
<organism evidence="11 12">
    <name type="scientific">Cladophialophora psammophila CBS 110553</name>
    <dbReference type="NCBI Taxonomy" id="1182543"/>
    <lineage>
        <taxon>Eukaryota</taxon>
        <taxon>Fungi</taxon>
        <taxon>Dikarya</taxon>
        <taxon>Ascomycota</taxon>
        <taxon>Pezizomycotina</taxon>
        <taxon>Eurotiomycetes</taxon>
        <taxon>Chaetothyriomycetidae</taxon>
        <taxon>Chaetothyriales</taxon>
        <taxon>Herpotrichiellaceae</taxon>
        <taxon>Cladophialophora</taxon>
    </lineage>
</organism>
<protein>
    <recommendedName>
        <fullName evidence="13">Chromosome condensation protein (CrcB)</fullName>
    </recommendedName>
</protein>
<comment type="function">
    <text evidence="1">Fluoride channel required for the rapid expulsion of cytoplasmic fluoride.</text>
</comment>
<feature type="region of interest" description="Disordered" evidence="9">
    <location>
        <begin position="102"/>
        <end position="134"/>
    </location>
</feature>
<keyword evidence="5 10" id="KW-1133">Transmembrane helix</keyword>
<dbReference type="PANTHER" id="PTHR28259">
    <property type="entry name" value="FLUORIDE EXPORT PROTEIN 1-RELATED"/>
    <property type="match status" value="1"/>
</dbReference>
<dbReference type="GO" id="GO:1903425">
    <property type="term" value="F:fluoride transmembrane transporter activity"/>
    <property type="evidence" value="ECO:0007669"/>
    <property type="project" value="TreeGrafter"/>
</dbReference>
<dbReference type="Pfam" id="PF02537">
    <property type="entry name" value="CRCB"/>
    <property type="match status" value="2"/>
</dbReference>
<evidence type="ECO:0000313" key="12">
    <source>
        <dbReference type="Proteomes" id="UP000019471"/>
    </source>
</evidence>
<keyword evidence="6 10" id="KW-0472">Membrane</keyword>
<sequence>MSASSKDFAARNDLEKGGLSSAMNEEEVAISGYSPRGEEEPDNYDENAGLSEMAMPQPARPENPEQDNLEKEELTARRLSTRGGRGSGDEFLTELRVPSIVGHSDESEARPPWGTVELPPTTGEEKEDASRTTSHPALVPVTEFYVVGHLIFFAIFGTLSRLGVEAINTYPDAPVLSPVLWANVGGSLIFGFLAEDRQLFKEEWGPHHPDPPWSPKPPEAGGRRSGSGSGSSIANEVAPSKHKHLKVKKTIPLYIGLSTGFCGSFTSFSTFLRDAFLALSGQLGSLTRSPAPSPRQRGYDFEAVVAVLIVHVACSLAALKFGAHLALATQNVMPTLPFRFARKVLDPAIVVLGLGCWIGAILLARWPPKDAWRGQVIFSLIFAPVGCLFRFYLSKHLNQRVPSFPVGTFLANVSGTAALGVCFIVQRFGHRGVLSCQVLNGIMDGFSGCATTVSTWVGELDTLRRKHAYVYGASSVAVGLSILVVIIGSLLWSAGFDVPACHI</sequence>
<keyword evidence="3" id="KW-1003">Cell membrane</keyword>
<evidence type="ECO:0000256" key="5">
    <source>
        <dbReference type="ARBA" id="ARBA00022989"/>
    </source>
</evidence>
<feature type="region of interest" description="Disordered" evidence="9">
    <location>
        <begin position="1"/>
        <end position="90"/>
    </location>
</feature>
<dbReference type="eggNOG" id="ENOG502QT5F">
    <property type="taxonomic scope" value="Eukaryota"/>
</dbReference>
<feature type="transmembrane region" description="Helical" evidence="10">
    <location>
        <begin position="372"/>
        <end position="392"/>
    </location>
</feature>
<dbReference type="STRING" id="1182543.W9X558"/>
<accession>W9X558</accession>
<dbReference type="HOGENOM" id="CLU_030507_0_0_1"/>
<evidence type="ECO:0000256" key="9">
    <source>
        <dbReference type="SAM" id="MobiDB-lite"/>
    </source>
</evidence>
<reference evidence="11 12" key="1">
    <citation type="submission" date="2013-03" db="EMBL/GenBank/DDBJ databases">
        <title>The Genome Sequence of Cladophialophora psammophila CBS 110553.</title>
        <authorList>
            <consortium name="The Broad Institute Genomics Platform"/>
            <person name="Cuomo C."/>
            <person name="de Hoog S."/>
            <person name="Gorbushina A."/>
            <person name="Walker B."/>
            <person name="Young S.K."/>
            <person name="Zeng Q."/>
            <person name="Gargeya S."/>
            <person name="Fitzgerald M."/>
            <person name="Haas B."/>
            <person name="Abouelleil A."/>
            <person name="Allen A.W."/>
            <person name="Alvarado L."/>
            <person name="Arachchi H.M."/>
            <person name="Berlin A.M."/>
            <person name="Chapman S.B."/>
            <person name="Gainer-Dewar J."/>
            <person name="Goldberg J."/>
            <person name="Griggs A."/>
            <person name="Gujja S."/>
            <person name="Hansen M."/>
            <person name="Howarth C."/>
            <person name="Imamovic A."/>
            <person name="Ireland A."/>
            <person name="Larimer J."/>
            <person name="McCowan C."/>
            <person name="Murphy C."/>
            <person name="Pearson M."/>
            <person name="Poon T.W."/>
            <person name="Priest M."/>
            <person name="Roberts A."/>
            <person name="Saif S."/>
            <person name="Shea T."/>
            <person name="Sisk P."/>
            <person name="Sykes S."/>
            <person name="Wortman J."/>
            <person name="Nusbaum C."/>
            <person name="Birren B."/>
        </authorList>
    </citation>
    <scope>NUCLEOTIDE SEQUENCE [LARGE SCALE GENOMIC DNA]</scope>
    <source>
        <strain evidence="11 12">CBS 110553</strain>
    </source>
</reference>
<evidence type="ECO:0000256" key="7">
    <source>
        <dbReference type="ARBA" id="ARBA00035120"/>
    </source>
</evidence>
<dbReference type="GeneID" id="19189665"/>
<dbReference type="RefSeq" id="XP_007743738.1">
    <property type="nucleotide sequence ID" value="XM_007745548.1"/>
</dbReference>
<dbReference type="InterPro" id="IPR003691">
    <property type="entry name" value="FluC"/>
</dbReference>
<evidence type="ECO:0000256" key="2">
    <source>
        <dbReference type="ARBA" id="ARBA00004651"/>
    </source>
</evidence>
<feature type="transmembrane region" description="Helical" evidence="10">
    <location>
        <begin position="344"/>
        <end position="366"/>
    </location>
</feature>
<evidence type="ECO:0000256" key="4">
    <source>
        <dbReference type="ARBA" id="ARBA00022692"/>
    </source>
</evidence>
<dbReference type="PANTHER" id="PTHR28259:SF1">
    <property type="entry name" value="FLUORIDE EXPORT PROTEIN 1-RELATED"/>
    <property type="match status" value="1"/>
</dbReference>
<dbReference type="OrthoDB" id="409792at2759"/>
<comment type="subcellular location">
    <subcellularLocation>
        <location evidence="2">Cell membrane</location>
        <topology evidence="2">Multi-pass membrane protein</topology>
    </subcellularLocation>
</comment>
<comment type="similarity">
    <text evidence="7">Belongs to the fluoride channel Fluc/FEX (TC 1.A.43) family.</text>
</comment>
<comment type="catalytic activity">
    <reaction evidence="8">
        <text>fluoride(in) = fluoride(out)</text>
        <dbReference type="Rhea" id="RHEA:76159"/>
        <dbReference type="ChEBI" id="CHEBI:17051"/>
    </reaction>
    <physiologicalReaction direction="left-to-right" evidence="8">
        <dbReference type="Rhea" id="RHEA:76160"/>
    </physiologicalReaction>
</comment>
<dbReference type="AlphaFoldDB" id="W9X558"/>
<feature type="transmembrane region" description="Helical" evidence="10">
    <location>
        <begin position="469"/>
        <end position="492"/>
    </location>
</feature>
<evidence type="ECO:0000313" key="11">
    <source>
        <dbReference type="EMBL" id="EXJ72440.1"/>
    </source>
</evidence>
<keyword evidence="12" id="KW-1185">Reference proteome</keyword>
<proteinExistence type="inferred from homology"/>
<dbReference type="EMBL" id="AMGX01000006">
    <property type="protein sequence ID" value="EXJ72440.1"/>
    <property type="molecule type" value="Genomic_DNA"/>
</dbReference>
<evidence type="ECO:0000256" key="10">
    <source>
        <dbReference type="SAM" id="Phobius"/>
    </source>
</evidence>
<evidence type="ECO:0000256" key="1">
    <source>
        <dbReference type="ARBA" id="ARBA00002598"/>
    </source>
</evidence>
<evidence type="ECO:0000256" key="8">
    <source>
        <dbReference type="ARBA" id="ARBA00035585"/>
    </source>
</evidence>
<feature type="region of interest" description="Disordered" evidence="9">
    <location>
        <begin position="203"/>
        <end position="238"/>
    </location>
</feature>
<feature type="transmembrane region" description="Helical" evidence="10">
    <location>
        <begin position="303"/>
        <end position="323"/>
    </location>
</feature>
<evidence type="ECO:0000256" key="3">
    <source>
        <dbReference type="ARBA" id="ARBA00022475"/>
    </source>
</evidence>
<keyword evidence="4 10" id="KW-0812">Transmembrane</keyword>
<dbReference type="Proteomes" id="UP000019471">
    <property type="component" value="Unassembled WGS sequence"/>
</dbReference>
<feature type="transmembrane region" description="Helical" evidence="10">
    <location>
        <begin position="251"/>
        <end position="272"/>
    </location>
</feature>
<evidence type="ECO:0000256" key="6">
    <source>
        <dbReference type="ARBA" id="ARBA00023136"/>
    </source>
</evidence>